<evidence type="ECO:0000256" key="5">
    <source>
        <dbReference type="ARBA" id="ARBA00022692"/>
    </source>
</evidence>
<feature type="transmembrane region" description="Helical" evidence="11">
    <location>
        <begin position="615"/>
        <end position="637"/>
    </location>
</feature>
<evidence type="ECO:0000256" key="10">
    <source>
        <dbReference type="ARBA" id="ARBA00023136"/>
    </source>
</evidence>
<evidence type="ECO:0000256" key="2">
    <source>
        <dbReference type="ARBA" id="ARBA00006596"/>
    </source>
</evidence>
<keyword evidence="10 11" id="KW-0472">Membrane</keyword>
<dbReference type="PANTHER" id="PTHR24223">
    <property type="entry name" value="ATP-BINDING CASSETTE SUB-FAMILY C"/>
    <property type="match status" value="1"/>
</dbReference>
<dbReference type="FunFam" id="3.40.50.300:FF:000997">
    <property type="entry name" value="Multidrug resistance-associated protein 1"/>
    <property type="match status" value="1"/>
</dbReference>
<feature type="transmembrane region" description="Helical" evidence="11">
    <location>
        <begin position="590"/>
        <end position="609"/>
    </location>
</feature>
<dbReference type="Pfam" id="PF00005">
    <property type="entry name" value="ABC_tran"/>
    <property type="match status" value="2"/>
</dbReference>
<reference evidence="15 16" key="1">
    <citation type="submission" date="2019-07" db="EMBL/GenBank/DDBJ databases">
        <title>Genomics analysis of Aphanomyces spp. identifies a new class of oomycete effector associated with host adaptation.</title>
        <authorList>
            <person name="Gaulin E."/>
        </authorList>
    </citation>
    <scope>NUCLEOTIDE SEQUENCE [LARGE SCALE GENOMIC DNA]</scope>
    <source>
        <strain evidence="15 16">ATCC 201684</strain>
    </source>
</reference>
<dbReference type="GO" id="GO:0140359">
    <property type="term" value="F:ABC-type transporter activity"/>
    <property type="evidence" value="ECO:0007669"/>
    <property type="project" value="InterPro"/>
</dbReference>
<dbReference type="Gene3D" id="3.40.950.10">
    <property type="entry name" value="Fe-only Hydrogenase (Larger Subunit), Chain L, domain 3"/>
    <property type="match status" value="1"/>
</dbReference>
<keyword evidence="8" id="KW-0067">ATP-binding</keyword>
<dbReference type="VEuPathDB" id="FungiDB:AeMF1_013481"/>
<dbReference type="EMBL" id="VJMJ01000043">
    <property type="protein sequence ID" value="KAF0740798.1"/>
    <property type="molecule type" value="Genomic_DNA"/>
</dbReference>
<evidence type="ECO:0000256" key="6">
    <source>
        <dbReference type="ARBA" id="ARBA00022737"/>
    </source>
</evidence>
<dbReference type="Gene3D" id="1.20.1560.10">
    <property type="entry name" value="ABC transporter type 1, transmembrane domain"/>
    <property type="match status" value="2"/>
</dbReference>
<feature type="domain" description="ABC transmembrane type-1" evidence="14">
    <location>
        <begin position="482"/>
        <end position="745"/>
    </location>
</feature>
<dbReference type="SUPFAM" id="SSF52540">
    <property type="entry name" value="P-loop containing nucleoside triphosphate hydrolases"/>
    <property type="match status" value="2"/>
</dbReference>
<organism evidence="15 16">
    <name type="scientific">Aphanomyces euteiches</name>
    <dbReference type="NCBI Taxonomy" id="100861"/>
    <lineage>
        <taxon>Eukaryota</taxon>
        <taxon>Sar</taxon>
        <taxon>Stramenopiles</taxon>
        <taxon>Oomycota</taxon>
        <taxon>Saprolegniomycetes</taxon>
        <taxon>Saprolegniales</taxon>
        <taxon>Verrucalvaceae</taxon>
        <taxon>Aphanomyces</taxon>
    </lineage>
</organism>
<comment type="similarity">
    <text evidence="2">Belongs to the NARF family.</text>
</comment>
<dbReference type="InterPro" id="IPR003593">
    <property type="entry name" value="AAA+_ATPase"/>
</dbReference>
<name>A0A6G0XK86_9STRA</name>
<dbReference type="VEuPathDB" id="FungiDB:AeMF1_013478"/>
<feature type="transmembrane region" description="Helical" evidence="11">
    <location>
        <begin position="704"/>
        <end position="726"/>
    </location>
</feature>
<dbReference type="InterPro" id="IPR036640">
    <property type="entry name" value="ABC1_TM_sf"/>
</dbReference>
<keyword evidence="4" id="KW-0813">Transport</keyword>
<dbReference type="InterPro" id="IPR004108">
    <property type="entry name" value="Fe_hydrogenase_lsu_C"/>
</dbReference>
<keyword evidence="12" id="KW-0732">Signal</keyword>
<dbReference type="InterPro" id="IPR009016">
    <property type="entry name" value="Fe_hydrogenase"/>
</dbReference>
<dbReference type="CDD" id="cd18579">
    <property type="entry name" value="ABC_6TM_ABCC_D1"/>
    <property type="match status" value="1"/>
</dbReference>
<evidence type="ECO:0000256" key="8">
    <source>
        <dbReference type="ARBA" id="ARBA00022840"/>
    </source>
</evidence>
<dbReference type="CDD" id="cd03250">
    <property type="entry name" value="ABCC_MRP_domain1"/>
    <property type="match status" value="1"/>
</dbReference>
<dbReference type="InterPro" id="IPR044726">
    <property type="entry name" value="ABCC_6TM_D2"/>
</dbReference>
<feature type="domain" description="ABC transporter" evidence="13">
    <location>
        <begin position="210"/>
        <end position="435"/>
    </location>
</feature>
<feature type="signal peptide" evidence="12">
    <location>
        <begin position="1"/>
        <end position="23"/>
    </location>
</feature>
<evidence type="ECO:0000259" key="13">
    <source>
        <dbReference type="PROSITE" id="PS50893"/>
    </source>
</evidence>
<feature type="transmembrane region" description="Helical" evidence="11">
    <location>
        <begin position="112"/>
        <end position="141"/>
    </location>
</feature>
<dbReference type="PROSITE" id="PS00211">
    <property type="entry name" value="ABC_TRANSPORTER_1"/>
    <property type="match status" value="1"/>
</dbReference>
<sequence length="1160" mass="127420">MSAILWAGISFHNLWLLLPQVAAISYMLYQEIGLAAFAGMGMIALNLYLGWWISTTKSAVYKRVSKARDDRMQAVKQTFGSILGVKLHAWEQKCRADIQSLREKELGHVWTLIFRSAVGATFMGVAPLLVSLVSFAVYTLALGQPLTASKVFTSMALFRLLQTPLSELPMHTSCVLRARVSLQRIAAVLRQEDKPNRPLSTGQLDSNFVVSIDNGSFSWEENPTQSILKNVSLTISRRDLVVVHGKVGSGKSSLCLAILGELYQTQGTSGVQGSIAYCPQDPWIQQMTVRDNILFGSPLDARKYSRVVDACGLLADFEAMAHGDLTMVGSKGSTLSGGQKARISLARACYSDADIVILDSPLAAIDAVVQKEIMTKCIETLLKTKTVILVTHNPDVINAESVNRLVEVENGCLTYSVLKKSNALLSEGFEAHSLRENLPFQSATKVHDVESAEAEEWREEGDVNFAVYASYISACGGTPLVLWICMIQILWQTCQIASDVWLGVWSTSADAAARTNWYIGVYSALCIGSVLMVLLRTLVVATSGLKSSTTLFDKMTLSLLGTSMPFFDLNPFGRIINRYADDISTIDTGLADVFGGVTTMCFALFGSLLTSAAAIQWGGVLIIPFLYLYFQVGKLYLQPSRELSRLTNVTDSPVYSYLSEVEQGFTSIRAFGSKYLERAKERHGQHVDLNNRIRFAKEVINSWFDLRIMLQGTAIVAIVASGLVYFRPSLTAGLVGLAFNYVLMADASIVDLVKTYSWLEICMVAPERVLEYCNLHSEDPCGDSKTAFMLKQGAIEFNQVQLRYKPTGELVLKDVTCSIRGGEKIGIVGRTGAGKSSLTMVLFRMYPIESGSILIDGRDISTIPKQELRRQLSIIPQSPVLFKGTLHQYLDPFGSFDDAALWSVVAKAGLHKLVSKMPEKLSTQLADKGSNLSVGERQMLCLARALLVQSKIIVLDEATAAMDHETDEQLQRVISTEFADATVLTIAHRLHTVMHSDRIMVMDGGRVVEMDSPRALLAKEDGVFSHLAKDGDEISTILSRKPLTRGTAIVSLRRLKGPVTGQVVSSLTPGGEIGSGGYLEHIFRFAAKDHCNVDCPDQLPYAVRRNLDFHEESLTPPDGTEVLCFALANRFCNIQTVLMKIKRNKCPYHFVEIMACSGGC</sequence>
<dbReference type="InterPro" id="IPR044746">
    <property type="entry name" value="ABCC_6TM_D1"/>
</dbReference>
<dbReference type="CDD" id="cd03244">
    <property type="entry name" value="ABCC_MRP_domain2"/>
    <property type="match status" value="1"/>
</dbReference>
<dbReference type="CDD" id="cd18580">
    <property type="entry name" value="ABC_6TM_ABCC_D2"/>
    <property type="match status" value="1"/>
</dbReference>
<feature type="chain" id="PRO_5026198200" evidence="12">
    <location>
        <begin position="24"/>
        <end position="1160"/>
    </location>
</feature>
<feature type="domain" description="ABC transmembrane type-1" evidence="14">
    <location>
        <begin position="11"/>
        <end position="173"/>
    </location>
</feature>
<dbReference type="GO" id="GO:0016887">
    <property type="term" value="F:ATP hydrolysis activity"/>
    <property type="evidence" value="ECO:0007669"/>
    <property type="project" value="InterPro"/>
</dbReference>
<keyword evidence="6" id="KW-0677">Repeat</keyword>
<protein>
    <submittedName>
        <fullName evidence="15">Uncharacterized protein</fullName>
    </submittedName>
</protein>
<feature type="transmembrane region" description="Helical" evidence="11">
    <location>
        <begin position="517"/>
        <end position="539"/>
    </location>
</feature>
<dbReference type="AlphaFoldDB" id="A0A6G0XK86"/>
<dbReference type="SUPFAM" id="SSF53920">
    <property type="entry name" value="Fe-only hydrogenase"/>
    <property type="match status" value="1"/>
</dbReference>
<dbReference type="InterPro" id="IPR027417">
    <property type="entry name" value="P-loop_NTPase"/>
</dbReference>
<evidence type="ECO:0000313" key="16">
    <source>
        <dbReference type="Proteomes" id="UP000481153"/>
    </source>
</evidence>
<evidence type="ECO:0000256" key="12">
    <source>
        <dbReference type="SAM" id="SignalP"/>
    </source>
</evidence>
<evidence type="ECO:0000256" key="3">
    <source>
        <dbReference type="ARBA" id="ARBA00009726"/>
    </source>
</evidence>
<dbReference type="Proteomes" id="UP000481153">
    <property type="component" value="Unassembled WGS sequence"/>
</dbReference>
<dbReference type="PROSITE" id="PS50929">
    <property type="entry name" value="ABC_TM1F"/>
    <property type="match status" value="2"/>
</dbReference>
<evidence type="ECO:0000259" key="14">
    <source>
        <dbReference type="PROSITE" id="PS50929"/>
    </source>
</evidence>
<feature type="transmembrane region" description="Helical" evidence="11">
    <location>
        <begin position="551"/>
        <end position="569"/>
    </location>
</feature>
<keyword evidence="7" id="KW-0547">Nucleotide-binding</keyword>
<dbReference type="FunFam" id="1.20.1560.10:FF:000013">
    <property type="entry name" value="ABC transporter C family member 2"/>
    <property type="match status" value="1"/>
</dbReference>
<evidence type="ECO:0000256" key="4">
    <source>
        <dbReference type="ARBA" id="ARBA00022448"/>
    </source>
</evidence>
<dbReference type="GO" id="GO:0005524">
    <property type="term" value="F:ATP binding"/>
    <property type="evidence" value="ECO:0007669"/>
    <property type="project" value="UniProtKB-KW"/>
</dbReference>
<comment type="similarity">
    <text evidence="3">Belongs to the ABC transporter superfamily. ABCC family. Conjugate transporter (TC 3.A.1.208) subfamily.</text>
</comment>
<evidence type="ECO:0000313" key="15">
    <source>
        <dbReference type="EMBL" id="KAF0740798.1"/>
    </source>
</evidence>
<dbReference type="Pfam" id="PF00664">
    <property type="entry name" value="ABC_membrane"/>
    <property type="match status" value="2"/>
</dbReference>
<feature type="transmembrane region" description="Helical" evidence="11">
    <location>
        <begin position="33"/>
        <end position="53"/>
    </location>
</feature>
<proteinExistence type="inferred from homology"/>
<gene>
    <name evidence="15" type="ORF">Ae201684_003839</name>
</gene>
<dbReference type="InterPro" id="IPR017871">
    <property type="entry name" value="ABC_transporter-like_CS"/>
</dbReference>
<evidence type="ECO:0000256" key="11">
    <source>
        <dbReference type="SAM" id="Phobius"/>
    </source>
</evidence>
<dbReference type="GO" id="GO:0005774">
    <property type="term" value="C:vacuolar membrane"/>
    <property type="evidence" value="ECO:0007669"/>
    <property type="project" value="UniProtKB-SubCell"/>
</dbReference>
<evidence type="ECO:0000256" key="1">
    <source>
        <dbReference type="ARBA" id="ARBA00004128"/>
    </source>
</evidence>
<dbReference type="InterPro" id="IPR050173">
    <property type="entry name" value="ABC_transporter_C-like"/>
</dbReference>
<dbReference type="InterPro" id="IPR011527">
    <property type="entry name" value="ABC1_TM_dom"/>
</dbReference>
<dbReference type="Gene3D" id="3.40.50.300">
    <property type="entry name" value="P-loop containing nucleotide triphosphate hydrolases"/>
    <property type="match status" value="2"/>
</dbReference>
<dbReference type="Pfam" id="PF02906">
    <property type="entry name" value="Fe_hyd_lg_C"/>
    <property type="match status" value="1"/>
</dbReference>
<dbReference type="SMART" id="SM00382">
    <property type="entry name" value="AAA"/>
    <property type="match status" value="2"/>
</dbReference>
<keyword evidence="9 11" id="KW-1133">Transmembrane helix</keyword>
<dbReference type="PROSITE" id="PS50893">
    <property type="entry name" value="ABC_TRANSPORTER_2"/>
    <property type="match status" value="2"/>
</dbReference>
<keyword evidence="5 11" id="KW-0812">Transmembrane</keyword>
<keyword evidence="16" id="KW-1185">Reference proteome</keyword>
<comment type="caution">
    <text evidence="15">The sequence shown here is derived from an EMBL/GenBank/DDBJ whole genome shotgun (WGS) entry which is preliminary data.</text>
</comment>
<dbReference type="PANTHER" id="PTHR24223:SF443">
    <property type="entry name" value="MULTIDRUG-RESISTANCE LIKE PROTEIN 1, ISOFORM I"/>
    <property type="match status" value="1"/>
</dbReference>
<evidence type="ECO:0000256" key="7">
    <source>
        <dbReference type="ARBA" id="ARBA00022741"/>
    </source>
</evidence>
<comment type="subcellular location">
    <subcellularLocation>
        <location evidence="1">Vacuole membrane</location>
        <topology evidence="1">Multi-pass membrane protein</topology>
    </subcellularLocation>
</comment>
<dbReference type="InterPro" id="IPR003439">
    <property type="entry name" value="ABC_transporter-like_ATP-bd"/>
</dbReference>
<dbReference type="FunFam" id="3.40.50.300:FF:000610">
    <property type="entry name" value="Multidrug resistance-associated ABC transporter"/>
    <property type="match status" value="1"/>
</dbReference>
<dbReference type="SUPFAM" id="SSF90123">
    <property type="entry name" value="ABC transporter transmembrane region"/>
    <property type="match status" value="2"/>
</dbReference>
<accession>A0A6G0XK86</accession>
<feature type="domain" description="ABC transporter" evidence="13">
    <location>
        <begin position="795"/>
        <end position="1029"/>
    </location>
</feature>
<evidence type="ECO:0000256" key="9">
    <source>
        <dbReference type="ARBA" id="ARBA00022989"/>
    </source>
</evidence>